<reference evidence="6" key="1">
    <citation type="submission" date="2021-06" db="EMBL/GenBank/DDBJ databases">
        <authorList>
            <person name="Kallberg Y."/>
            <person name="Tangrot J."/>
            <person name="Rosling A."/>
        </authorList>
    </citation>
    <scope>NUCLEOTIDE SEQUENCE</scope>
    <source>
        <strain evidence="6">IN212</strain>
    </source>
</reference>
<evidence type="ECO:0000256" key="5">
    <source>
        <dbReference type="SAM" id="Phobius"/>
    </source>
</evidence>
<dbReference type="SUPFAM" id="SSF103473">
    <property type="entry name" value="MFS general substrate transporter"/>
    <property type="match status" value="1"/>
</dbReference>
<dbReference type="PANTHER" id="PTHR23508">
    <property type="entry name" value="CARBOXYLIC ACID TRANSPORTER PROTEIN HOMOLOG"/>
    <property type="match status" value="1"/>
</dbReference>
<dbReference type="OrthoDB" id="5296287at2759"/>
<sequence length="91" mass="9857">GAWSIMPAYLIELSPPNFRATFSGLPYQLSCLIASSSAQIYAKLGEAFTINENPNYGLAIAIFSVCNIVGVIIFLFGGEGRDLDLMKHVND</sequence>
<evidence type="ECO:0000256" key="1">
    <source>
        <dbReference type="ARBA" id="ARBA00004141"/>
    </source>
</evidence>
<feature type="non-terminal residue" evidence="6">
    <location>
        <position position="91"/>
    </location>
</feature>
<comment type="subcellular location">
    <subcellularLocation>
        <location evidence="1">Membrane</location>
        <topology evidence="1">Multi-pass membrane protein</topology>
    </subcellularLocation>
</comment>
<keyword evidence="2 5" id="KW-0812">Transmembrane</keyword>
<name>A0A9N9NUW1_9GLOM</name>
<gene>
    <name evidence="6" type="ORF">RFULGI_LOCUS14178</name>
</gene>
<dbReference type="AlphaFoldDB" id="A0A9N9NUW1"/>
<dbReference type="InterPro" id="IPR036259">
    <property type="entry name" value="MFS_trans_sf"/>
</dbReference>
<dbReference type="Proteomes" id="UP000789396">
    <property type="component" value="Unassembled WGS sequence"/>
</dbReference>
<feature type="transmembrane region" description="Helical" evidence="5">
    <location>
        <begin position="56"/>
        <end position="77"/>
    </location>
</feature>
<protein>
    <submittedName>
        <fullName evidence="6">19051_t:CDS:1</fullName>
    </submittedName>
</protein>
<keyword evidence="3 5" id="KW-1133">Transmembrane helix</keyword>
<evidence type="ECO:0000313" key="6">
    <source>
        <dbReference type="EMBL" id="CAG8759223.1"/>
    </source>
</evidence>
<accession>A0A9N9NUW1</accession>
<evidence type="ECO:0000256" key="3">
    <source>
        <dbReference type="ARBA" id="ARBA00022989"/>
    </source>
</evidence>
<keyword evidence="7" id="KW-1185">Reference proteome</keyword>
<comment type="caution">
    <text evidence="6">The sequence shown here is derived from an EMBL/GenBank/DDBJ whole genome shotgun (WGS) entry which is preliminary data.</text>
</comment>
<feature type="non-terminal residue" evidence="6">
    <location>
        <position position="1"/>
    </location>
</feature>
<dbReference type="GO" id="GO:0005886">
    <property type="term" value="C:plasma membrane"/>
    <property type="evidence" value="ECO:0007669"/>
    <property type="project" value="TreeGrafter"/>
</dbReference>
<keyword evidence="4 5" id="KW-0472">Membrane</keyword>
<dbReference type="GO" id="GO:0046943">
    <property type="term" value="F:carboxylic acid transmembrane transporter activity"/>
    <property type="evidence" value="ECO:0007669"/>
    <property type="project" value="TreeGrafter"/>
</dbReference>
<evidence type="ECO:0000313" key="7">
    <source>
        <dbReference type="Proteomes" id="UP000789396"/>
    </source>
</evidence>
<organism evidence="6 7">
    <name type="scientific">Racocetra fulgida</name>
    <dbReference type="NCBI Taxonomy" id="60492"/>
    <lineage>
        <taxon>Eukaryota</taxon>
        <taxon>Fungi</taxon>
        <taxon>Fungi incertae sedis</taxon>
        <taxon>Mucoromycota</taxon>
        <taxon>Glomeromycotina</taxon>
        <taxon>Glomeromycetes</taxon>
        <taxon>Diversisporales</taxon>
        <taxon>Gigasporaceae</taxon>
        <taxon>Racocetra</taxon>
    </lineage>
</organism>
<evidence type="ECO:0000256" key="4">
    <source>
        <dbReference type="ARBA" id="ARBA00023136"/>
    </source>
</evidence>
<dbReference type="PANTHER" id="PTHR23508:SF10">
    <property type="entry name" value="CARBOXYLIC ACID TRANSPORTER PROTEIN HOMOLOG"/>
    <property type="match status" value="1"/>
</dbReference>
<dbReference type="EMBL" id="CAJVPZ010040270">
    <property type="protein sequence ID" value="CAG8759223.1"/>
    <property type="molecule type" value="Genomic_DNA"/>
</dbReference>
<proteinExistence type="predicted"/>
<evidence type="ECO:0000256" key="2">
    <source>
        <dbReference type="ARBA" id="ARBA00022692"/>
    </source>
</evidence>